<feature type="compositionally biased region" description="Basic and acidic residues" evidence="5">
    <location>
        <begin position="268"/>
        <end position="278"/>
    </location>
</feature>
<dbReference type="GO" id="GO:0015291">
    <property type="term" value="F:secondary active transmembrane transporter activity"/>
    <property type="evidence" value="ECO:0007669"/>
    <property type="project" value="UniProtKB-ARBA"/>
</dbReference>
<name>A0A2H9THB7_9FUNG</name>
<feature type="transmembrane region" description="Helical" evidence="6">
    <location>
        <begin position="117"/>
        <end position="137"/>
    </location>
</feature>
<evidence type="ECO:0000259" key="7">
    <source>
        <dbReference type="PROSITE" id="PS50850"/>
    </source>
</evidence>
<comment type="subcellular location">
    <subcellularLocation>
        <location evidence="1">Membrane</location>
        <topology evidence="1">Multi-pass membrane protein</topology>
    </subcellularLocation>
</comment>
<evidence type="ECO:0000256" key="4">
    <source>
        <dbReference type="ARBA" id="ARBA00023136"/>
    </source>
</evidence>
<reference evidence="8 9" key="1">
    <citation type="submission" date="2016-10" db="EMBL/GenBank/DDBJ databases">
        <title>The genome of Paramicrosporidium saccamoebae is the missing link in understanding Cryptomycota and Microsporidia evolution.</title>
        <authorList>
            <person name="Quandt C.A."/>
            <person name="Beaudet D."/>
            <person name="Corsaro D."/>
            <person name="Michel R."/>
            <person name="Corradi N."/>
            <person name="James T."/>
        </authorList>
    </citation>
    <scope>NUCLEOTIDE SEQUENCE [LARGE SCALE GENOMIC DNA]</scope>
    <source>
        <strain evidence="8 9">KSL3</strain>
    </source>
</reference>
<keyword evidence="4 6" id="KW-0472">Membrane</keyword>
<evidence type="ECO:0000256" key="3">
    <source>
        <dbReference type="ARBA" id="ARBA00022989"/>
    </source>
</evidence>
<keyword evidence="9" id="KW-1185">Reference proteome</keyword>
<keyword evidence="2 6" id="KW-0812">Transmembrane</keyword>
<evidence type="ECO:0000256" key="6">
    <source>
        <dbReference type="SAM" id="Phobius"/>
    </source>
</evidence>
<dbReference type="InterPro" id="IPR050382">
    <property type="entry name" value="MFS_Na/Anion_cotransporter"/>
</dbReference>
<dbReference type="InterPro" id="IPR020846">
    <property type="entry name" value="MFS_dom"/>
</dbReference>
<keyword evidence="3 6" id="KW-1133">Transmembrane helix</keyword>
<feature type="transmembrane region" description="Helical" evidence="6">
    <location>
        <begin position="295"/>
        <end position="315"/>
    </location>
</feature>
<feature type="transmembrane region" description="Helical" evidence="6">
    <location>
        <begin position="210"/>
        <end position="230"/>
    </location>
</feature>
<dbReference type="PANTHER" id="PTHR11662">
    <property type="entry name" value="SOLUTE CARRIER FAMILY 17"/>
    <property type="match status" value="1"/>
</dbReference>
<dbReference type="STRING" id="1246581.A0A2H9THB7"/>
<feature type="transmembrane region" description="Helical" evidence="6">
    <location>
        <begin position="457"/>
        <end position="478"/>
    </location>
</feature>
<dbReference type="OrthoDB" id="6730379at2759"/>
<dbReference type="SUPFAM" id="SSF103473">
    <property type="entry name" value="MFS general substrate transporter"/>
    <property type="match status" value="1"/>
</dbReference>
<dbReference type="InterPro" id="IPR044777">
    <property type="entry name" value="SLC17A9-like"/>
</dbReference>
<accession>A0A2H9THB7</accession>
<dbReference type="AlphaFoldDB" id="A0A2H9THB7"/>
<dbReference type="PANTHER" id="PTHR11662:SF446">
    <property type="entry name" value="SODIUM-DEPENDENT PHOSPHATE TRANSPORT PROTEIN 1, CHLOROPLASTIC"/>
    <property type="match status" value="1"/>
</dbReference>
<comment type="caution">
    <text evidence="8">The sequence shown here is derived from an EMBL/GenBank/DDBJ whole genome shotgun (WGS) entry which is preliminary data.</text>
</comment>
<feature type="transmembrane region" description="Helical" evidence="6">
    <location>
        <begin position="143"/>
        <end position="166"/>
    </location>
</feature>
<dbReference type="FunFam" id="1.20.1250.20:FF:000058">
    <property type="entry name" value="ascorbate transporter, chloroplastic isoform X1"/>
    <property type="match status" value="1"/>
</dbReference>
<feature type="transmembrane region" description="Helical" evidence="6">
    <location>
        <begin position="178"/>
        <end position="198"/>
    </location>
</feature>
<feature type="transmembrane region" description="Helical" evidence="6">
    <location>
        <begin position="395"/>
        <end position="416"/>
    </location>
</feature>
<feature type="domain" description="Major facilitator superfamily (MFS) profile" evidence="7">
    <location>
        <begin position="52"/>
        <end position="483"/>
    </location>
</feature>
<evidence type="ECO:0000313" key="9">
    <source>
        <dbReference type="Proteomes" id="UP000240830"/>
    </source>
</evidence>
<feature type="transmembrane region" description="Helical" evidence="6">
    <location>
        <begin position="428"/>
        <end position="451"/>
    </location>
</feature>
<feature type="transmembrane region" description="Helical" evidence="6">
    <location>
        <begin position="90"/>
        <end position="110"/>
    </location>
</feature>
<feature type="region of interest" description="Disordered" evidence="5">
    <location>
        <begin position="255"/>
        <end position="279"/>
    </location>
</feature>
<gene>
    <name evidence="8" type="ORF">PSACC_03074</name>
</gene>
<dbReference type="CDD" id="cd17380">
    <property type="entry name" value="MFS_SLC17A9_like"/>
    <property type="match status" value="1"/>
</dbReference>
<dbReference type="EMBL" id="MTSL01000190">
    <property type="protein sequence ID" value="PJF17131.1"/>
    <property type="molecule type" value="Genomic_DNA"/>
</dbReference>
<dbReference type="PROSITE" id="PS50850">
    <property type="entry name" value="MFS"/>
    <property type="match status" value="1"/>
</dbReference>
<feature type="transmembrane region" description="Helical" evidence="6">
    <location>
        <begin position="369"/>
        <end position="389"/>
    </location>
</feature>
<proteinExistence type="predicted"/>
<dbReference type="Proteomes" id="UP000240830">
    <property type="component" value="Unassembled WGS sequence"/>
</dbReference>
<evidence type="ECO:0000256" key="2">
    <source>
        <dbReference type="ARBA" id="ARBA00022692"/>
    </source>
</evidence>
<protein>
    <submittedName>
        <fullName evidence="8">MFS transporter, anion:cation symporter (ACS) family</fullName>
    </submittedName>
</protein>
<dbReference type="GO" id="GO:0016020">
    <property type="term" value="C:membrane"/>
    <property type="evidence" value="ECO:0007669"/>
    <property type="project" value="UniProtKB-SubCell"/>
</dbReference>
<evidence type="ECO:0000256" key="1">
    <source>
        <dbReference type="ARBA" id="ARBA00004141"/>
    </source>
</evidence>
<feature type="region of interest" description="Disordered" evidence="5">
    <location>
        <begin position="1"/>
        <end position="24"/>
    </location>
</feature>
<dbReference type="FunFam" id="1.20.1250.20:FF:000423">
    <property type="entry name" value="Putative inorganic phosphate cotransporter-like Protein"/>
    <property type="match status" value="1"/>
</dbReference>
<evidence type="ECO:0000256" key="5">
    <source>
        <dbReference type="SAM" id="MobiDB-lite"/>
    </source>
</evidence>
<evidence type="ECO:0000313" key="8">
    <source>
        <dbReference type="EMBL" id="PJF17131.1"/>
    </source>
</evidence>
<sequence>MVLKDSNEHIPNVTQSASQSPPVSPSVAINNLQKEAARLQGTICGVPRRVVLVVLSCLGLSISYADRSNIAIAIIPMSKEFGWDPAIEGAIFSCFFYGYMATQILGGYVADRFGGKYVFAAGALGWSVFTLITPFAARWHFAALIVCRVFLGIAEGVSYPAINSLLGKWLPIGERSRATAAVNSFSYAGAIMALLISAPMAASSTIGWPWVFYIFGGVGIVWMLPWLLLIRSHPAVALPPDSTVPGKHQLEMNTVPPDPALNGSPTKEQQHDANEPPLKRRPVPWKRILRNKYTWAILVNQYCNCWGFFVLLQWLPTYYRQEFGVDLADLGLISIVPYCVQFTVGLAVGFVADWMVYRLKVPLVWIRKGSQTIALLGAAFFMLMAGFVAKNITQGVIFITLALGLNSLSNVGLSVAHFDINPEYAGVIFGLGNTAATLTGIVGVQVTGLILKWTGSWALVFLAAAFHYVIGVIVWLAFAHPDRKLVLTP</sequence>
<dbReference type="Gene3D" id="1.20.1250.20">
    <property type="entry name" value="MFS general substrate transporter like domains"/>
    <property type="match status" value="2"/>
</dbReference>
<dbReference type="InterPro" id="IPR011701">
    <property type="entry name" value="MFS"/>
</dbReference>
<dbReference type="InterPro" id="IPR036259">
    <property type="entry name" value="MFS_trans_sf"/>
</dbReference>
<feature type="compositionally biased region" description="Low complexity" evidence="5">
    <location>
        <begin position="15"/>
        <end position="24"/>
    </location>
</feature>
<feature type="transmembrane region" description="Helical" evidence="6">
    <location>
        <begin position="335"/>
        <end position="357"/>
    </location>
</feature>
<organism evidence="8 9">
    <name type="scientific">Paramicrosporidium saccamoebae</name>
    <dbReference type="NCBI Taxonomy" id="1246581"/>
    <lineage>
        <taxon>Eukaryota</taxon>
        <taxon>Fungi</taxon>
        <taxon>Fungi incertae sedis</taxon>
        <taxon>Cryptomycota</taxon>
        <taxon>Cryptomycota incertae sedis</taxon>
        <taxon>Paramicrosporidium</taxon>
    </lineage>
</organism>
<dbReference type="Pfam" id="PF07690">
    <property type="entry name" value="MFS_1"/>
    <property type="match status" value="1"/>
</dbReference>